<dbReference type="SMART" id="SM00320">
    <property type="entry name" value="WD40"/>
    <property type="match status" value="7"/>
</dbReference>
<evidence type="ECO:0000259" key="5">
    <source>
        <dbReference type="PROSITE" id="PS50011"/>
    </source>
</evidence>
<gene>
    <name evidence="6" type="ORF">ENR15_22240</name>
</gene>
<dbReference type="Gene3D" id="1.10.510.10">
    <property type="entry name" value="Transferase(Phosphotransferase) domain 1"/>
    <property type="match status" value="1"/>
</dbReference>
<protein>
    <submittedName>
        <fullName evidence="6">Serine/threonine protein kinase</fullName>
    </submittedName>
</protein>
<dbReference type="InterPro" id="IPR011009">
    <property type="entry name" value="Kinase-like_dom_sf"/>
</dbReference>
<dbReference type="EMBL" id="DSPX01000228">
    <property type="protein sequence ID" value="HGG03281.1"/>
    <property type="molecule type" value="Genomic_DNA"/>
</dbReference>
<dbReference type="PROSITE" id="PS50082">
    <property type="entry name" value="WD_REPEATS_2"/>
    <property type="match status" value="7"/>
</dbReference>
<dbReference type="Gene3D" id="3.30.200.20">
    <property type="entry name" value="Phosphorylase Kinase, domain 1"/>
    <property type="match status" value="1"/>
</dbReference>
<feature type="domain" description="Protein kinase" evidence="5">
    <location>
        <begin position="34"/>
        <end position="306"/>
    </location>
</feature>
<feature type="repeat" description="WD" evidence="3">
    <location>
        <begin position="355"/>
        <end position="396"/>
    </location>
</feature>
<accession>A0A7C3ZQ29</accession>
<dbReference type="InterPro" id="IPR020472">
    <property type="entry name" value="WD40_PAC1"/>
</dbReference>
<dbReference type="InterPro" id="IPR015943">
    <property type="entry name" value="WD40/YVTN_repeat-like_dom_sf"/>
</dbReference>
<proteinExistence type="predicted"/>
<dbReference type="NCBIfam" id="NF045510">
    <property type="entry name" value="4Cys_prefix_kin"/>
    <property type="match status" value="1"/>
</dbReference>
<dbReference type="PROSITE" id="PS00678">
    <property type="entry name" value="WD_REPEATS_1"/>
    <property type="match status" value="2"/>
</dbReference>
<feature type="repeat" description="WD" evidence="3">
    <location>
        <begin position="571"/>
        <end position="612"/>
    </location>
</feature>
<keyword evidence="6" id="KW-0418">Kinase</keyword>
<dbReference type="InterPro" id="IPR019775">
    <property type="entry name" value="WD40_repeat_CS"/>
</dbReference>
<dbReference type="InterPro" id="IPR001680">
    <property type="entry name" value="WD40_rpt"/>
</dbReference>
<dbReference type="CDD" id="cd00200">
    <property type="entry name" value="WD40"/>
    <property type="match status" value="1"/>
</dbReference>
<dbReference type="InterPro" id="IPR036322">
    <property type="entry name" value="WD40_repeat_dom_sf"/>
</dbReference>
<name>A0A7C3ZQ29_9CYAN</name>
<dbReference type="AlphaFoldDB" id="A0A7C3ZQ29"/>
<dbReference type="CDD" id="cd14014">
    <property type="entry name" value="STKc_PknB_like"/>
    <property type="match status" value="1"/>
</dbReference>
<dbReference type="PANTHER" id="PTHR19848">
    <property type="entry name" value="WD40 REPEAT PROTEIN"/>
    <property type="match status" value="1"/>
</dbReference>
<keyword evidence="1 3" id="KW-0853">WD repeat</keyword>
<keyword evidence="6" id="KW-0808">Transferase</keyword>
<comment type="caution">
    <text evidence="6">The sequence shown here is derived from an EMBL/GenBank/DDBJ whole genome shotgun (WGS) entry which is preliminary data.</text>
</comment>
<dbReference type="PROSITE" id="PS50011">
    <property type="entry name" value="PROTEIN_KINASE_DOM"/>
    <property type="match status" value="1"/>
</dbReference>
<evidence type="ECO:0000256" key="1">
    <source>
        <dbReference type="ARBA" id="ARBA00022574"/>
    </source>
</evidence>
<feature type="repeat" description="WD" evidence="3">
    <location>
        <begin position="397"/>
        <end position="438"/>
    </location>
</feature>
<dbReference type="GO" id="GO:0005524">
    <property type="term" value="F:ATP binding"/>
    <property type="evidence" value="ECO:0007669"/>
    <property type="project" value="InterPro"/>
</dbReference>
<dbReference type="PROSITE" id="PS50294">
    <property type="entry name" value="WD_REPEATS_REGION"/>
    <property type="match status" value="6"/>
</dbReference>
<evidence type="ECO:0000256" key="4">
    <source>
        <dbReference type="SAM" id="MobiDB-lite"/>
    </source>
</evidence>
<feature type="repeat" description="WD" evidence="3">
    <location>
        <begin position="613"/>
        <end position="647"/>
    </location>
</feature>
<organism evidence="6">
    <name type="scientific">Planktothricoides sp. SpSt-374</name>
    <dbReference type="NCBI Taxonomy" id="2282167"/>
    <lineage>
        <taxon>Bacteria</taxon>
        <taxon>Bacillati</taxon>
        <taxon>Cyanobacteriota</taxon>
        <taxon>Cyanophyceae</taxon>
        <taxon>Oscillatoriophycideae</taxon>
        <taxon>Oscillatoriales</taxon>
        <taxon>Oscillatoriaceae</taxon>
        <taxon>Planktothricoides</taxon>
    </lineage>
</organism>
<dbReference type="SUPFAM" id="SSF56112">
    <property type="entry name" value="Protein kinase-like (PK-like)"/>
    <property type="match status" value="1"/>
</dbReference>
<feature type="repeat" description="WD" evidence="3">
    <location>
        <begin position="529"/>
        <end position="570"/>
    </location>
</feature>
<keyword evidence="6" id="KW-0723">Serine/threonine-protein kinase</keyword>
<keyword evidence="2" id="KW-0677">Repeat</keyword>
<evidence type="ECO:0000313" key="6">
    <source>
        <dbReference type="EMBL" id="HGG03281.1"/>
    </source>
</evidence>
<dbReference type="Pfam" id="PF00400">
    <property type="entry name" value="WD40"/>
    <property type="match status" value="7"/>
</dbReference>
<dbReference type="Gene3D" id="2.130.10.10">
    <property type="entry name" value="YVTN repeat-like/Quinoprotein amine dehydrogenase"/>
    <property type="match status" value="2"/>
</dbReference>
<sequence length="647" mass="70648">MSYCLNPNCLSPENPDGKIVCINCGTKILLKDRYRPIKLIGVGGMGRNFLASDEDTPSKRSCVIKQLSPAPNTQTNPNSFHKAVELFNREAVQLDRLGSAQSQIPQLLAYLEQDKRLYFVQEFIDGDNLLVEMEQEGVFDEAKIRQLLQDLLPVIKYIHQQGVIHRDLKPTNIMRRRTVMPGESRGELVLIDFGISKQLSGTIAAEGTVLGTPGYAPPEQMTYGEAYPASDIYALGTTCIHLLTGIHPARLYNPQQNRWLWRDLLQQRGSAISSGLEKILDKCLAPDVRTRYQSADALLADIQPAPVSRLPVPPSGARQETETGRRGAGGDTRLPVFGAAAAGAKVPTCRPLRSFQAHTGTVRALAISPDGKLLATGSDDNTIKLWEIDGGKQLLTLAGHSNWVTSLAFHPDGKRLVSGSYDTTIKLWQLPDGQLIRTLTAHTREVFCVAFSPDGTRMASGSYQSVNLWNLRDGFMHLLMGDTFRTLSGHIKWVNAVAFSPDGKLLASGGGDNTIKLWDVGKGEELRKLQGHRAGVLSLTFSPDGAVLASGSYDKTVKLWRRVDGLEIRTLEGYAAGIVAVAFGPDGQTLSTGTENGMVQRWHLREQRPLDTLTTDVPLVDAVAFSGKGKTIATGAEDGTVKIWQCD</sequence>
<dbReference type="SMART" id="SM00220">
    <property type="entry name" value="S_TKc"/>
    <property type="match status" value="1"/>
</dbReference>
<reference evidence="6" key="1">
    <citation type="journal article" date="2020" name="mSystems">
        <title>Genome- and Community-Level Interaction Insights into Carbon Utilization and Element Cycling Functions of Hydrothermarchaeota in Hydrothermal Sediment.</title>
        <authorList>
            <person name="Zhou Z."/>
            <person name="Liu Y."/>
            <person name="Xu W."/>
            <person name="Pan J."/>
            <person name="Luo Z.H."/>
            <person name="Li M."/>
        </authorList>
    </citation>
    <scope>NUCLEOTIDE SEQUENCE [LARGE SCALE GENOMIC DNA]</scope>
    <source>
        <strain evidence="6">SpSt-374</strain>
    </source>
</reference>
<dbReference type="Pfam" id="PF00069">
    <property type="entry name" value="Pkinase"/>
    <property type="match status" value="1"/>
</dbReference>
<dbReference type="SUPFAM" id="SSF50978">
    <property type="entry name" value="WD40 repeat-like"/>
    <property type="match status" value="1"/>
</dbReference>
<dbReference type="PANTHER" id="PTHR19848:SF8">
    <property type="entry name" value="F-BOX AND WD REPEAT DOMAIN CONTAINING 7"/>
    <property type="match status" value="1"/>
</dbReference>
<evidence type="ECO:0000256" key="3">
    <source>
        <dbReference type="PROSITE-ProRule" id="PRU00221"/>
    </source>
</evidence>
<feature type="repeat" description="WD" evidence="3">
    <location>
        <begin position="439"/>
        <end position="474"/>
    </location>
</feature>
<evidence type="ECO:0000256" key="2">
    <source>
        <dbReference type="ARBA" id="ARBA00022737"/>
    </source>
</evidence>
<dbReference type="PRINTS" id="PR00320">
    <property type="entry name" value="GPROTEINBRPT"/>
</dbReference>
<feature type="repeat" description="WD" evidence="3">
    <location>
        <begin position="487"/>
        <end position="528"/>
    </location>
</feature>
<feature type="region of interest" description="Disordered" evidence="4">
    <location>
        <begin position="309"/>
        <end position="332"/>
    </location>
</feature>
<dbReference type="InterPro" id="IPR000719">
    <property type="entry name" value="Prot_kinase_dom"/>
</dbReference>
<dbReference type="GO" id="GO:0004674">
    <property type="term" value="F:protein serine/threonine kinase activity"/>
    <property type="evidence" value="ECO:0007669"/>
    <property type="project" value="UniProtKB-KW"/>
</dbReference>